<dbReference type="SUPFAM" id="SSF53474">
    <property type="entry name" value="alpha/beta-Hydrolases"/>
    <property type="match status" value="1"/>
</dbReference>
<protein>
    <recommendedName>
        <fullName evidence="1">1-alkyl-2-acetylglycerophosphocholine esterase</fullName>
        <ecNumber evidence="1">3.1.1.47</ecNumber>
    </recommendedName>
</protein>
<dbReference type="EC" id="3.1.1.47" evidence="1"/>
<dbReference type="EMBL" id="KK100247">
    <property type="protein sequence ID" value="KIZ07591.1"/>
    <property type="molecule type" value="Genomic_DNA"/>
</dbReference>
<dbReference type="GO" id="GO:0016042">
    <property type="term" value="P:lipid catabolic process"/>
    <property type="evidence" value="ECO:0007669"/>
    <property type="project" value="UniProtKB-KW"/>
</dbReference>
<evidence type="ECO:0000313" key="7">
    <source>
        <dbReference type="Proteomes" id="UP000054498"/>
    </source>
</evidence>
<dbReference type="Gene3D" id="3.40.50.1820">
    <property type="entry name" value="alpha/beta hydrolase"/>
    <property type="match status" value="1"/>
</dbReference>
<name>A0A0D2NTY9_9CHLO</name>
<accession>A0A0D2NTY9</accession>
<dbReference type="KEGG" id="mng:MNEG_0360"/>
<gene>
    <name evidence="6" type="ORF">MNEG_0360</name>
</gene>
<sequence>MLPVGFATIIKINVTGRLFYPAAAGAKGGSVNWIQDMMYAKGYVTFAFFSAKSLKWRIAKNVLQGAAWASGAATRMPVLYNAPLAFLGSDPFPLVIFSPGAAANRNTYSSVCTEVASRGCVVVAVEHADGSSGAALLADGTWKLFAGLGTGPVLEAKCHYRVSEVMSAVKIMRSLNEAGSVAEGSFVLSGDGKDGSAQASFKGALDLSKLTVMGHSCGGATAALAASQHPEFAAAVAMDPWWTILPSGSPALTQWAPGCTTPLQIIGSDDWNTPKGIDGSLPCNGPRQEAVLEAARHRDDGSGSGRGGGALLVVPAHTKHHSFSDVPALLEGSAVARRVLAVMGIKPDPISAAASLRLICECAVRFCRAHYAAGGPWPAAGGITAAAEVEAEGAAAAAAAAASSGGGEGGGGGGREGEAVEKVLEGVVTDEAAELAVEEHASKNGRDAPPSQHNGHRPGGGLPECASASRTVDGVGAAAAAAAAAAGAAHVRVWPGELEAYAKFKEEGLLRILEVHA</sequence>
<evidence type="ECO:0000313" key="6">
    <source>
        <dbReference type="EMBL" id="KIZ07591.1"/>
    </source>
</evidence>
<organism evidence="6 7">
    <name type="scientific">Monoraphidium neglectum</name>
    <dbReference type="NCBI Taxonomy" id="145388"/>
    <lineage>
        <taxon>Eukaryota</taxon>
        <taxon>Viridiplantae</taxon>
        <taxon>Chlorophyta</taxon>
        <taxon>core chlorophytes</taxon>
        <taxon>Chlorophyceae</taxon>
        <taxon>CS clade</taxon>
        <taxon>Sphaeropleales</taxon>
        <taxon>Selenastraceae</taxon>
        <taxon>Monoraphidium</taxon>
    </lineage>
</organism>
<evidence type="ECO:0000256" key="5">
    <source>
        <dbReference type="SAM" id="MobiDB-lite"/>
    </source>
</evidence>
<keyword evidence="7" id="KW-1185">Reference proteome</keyword>
<dbReference type="AlphaFoldDB" id="A0A0D2NTY9"/>
<dbReference type="GeneID" id="25726478"/>
<keyword evidence="4" id="KW-0443">Lipid metabolism</keyword>
<dbReference type="Proteomes" id="UP000054498">
    <property type="component" value="Unassembled WGS sequence"/>
</dbReference>
<dbReference type="OrthoDB" id="2363873at2759"/>
<keyword evidence="2 6" id="KW-0378">Hydrolase</keyword>
<dbReference type="PANTHER" id="PTHR10272">
    <property type="entry name" value="PLATELET-ACTIVATING FACTOR ACETYLHYDROLASE"/>
    <property type="match status" value="1"/>
</dbReference>
<reference evidence="6 7" key="1">
    <citation type="journal article" date="2013" name="BMC Genomics">
        <title>Reconstruction of the lipid metabolism for the microalga Monoraphidium neglectum from its genome sequence reveals characteristics suitable for biofuel production.</title>
        <authorList>
            <person name="Bogen C."/>
            <person name="Al-Dilaimi A."/>
            <person name="Albersmeier A."/>
            <person name="Wichmann J."/>
            <person name="Grundmann M."/>
            <person name="Rupp O."/>
            <person name="Lauersen K.J."/>
            <person name="Blifernez-Klassen O."/>
            <person name="Kalinowski J."/>
            <person name="Goesmann A."/>
            <person name="Mussgnug J.H."/>
            <person name="Kruse O."/>
        </authorList>
    </citation>
    <scope>NUCLEOTIDE SEQUENCE [LARGE SCALE GENOMIC DNA]</scope>
    <source>
        <strain evidence="6 7">SAG 48.87</strain>
    </source>
</reference>
<evidence type="ECO:0000256" key="1">
    <source>
        <dbReference type="ARBA" id="ARBA00013201"/>
    </source>
</evidence>
<dbReference type="RefSeq" id="XP_013906610.1">
    <property type="nucleotide sequence ID" value="XM_014051156.1"/>
</dbReference>
<dbReference type="Pfam" id="PF03403">
    <property type="entry name" value="PAF-AH_p_II"/>
    <property type="match status" value="1"/>
</dbReference>
<feature type="region of interest" description="Disordered" evidence="5">
    <location>
        <begin position="439"/>
        <end position="467"/>
    </location>
</feature>
<keyword evidence="3" id="KW-0442">Lipid degradation</keyword>
<evidence type="ECO:0000256" key="2">
    <source>
        <dbReference type="ARBA" id="ARBA00022801"/>
    </source>
</evidence>
<proteinExistence type="predicted"/>
<dbReference type="GO" id="GO:0003847">
    <property type="term" value="F:1-alkyl-2-acetylglycerophosphocholine esterase activity"/>
    <property type="evidence" value="ECO:0007669"/>
    <property type="project" value="UniProtKB-EC"/>
</dbReference>
<dbReference type="STRING" id="145388.A0A0D2NTY9"/>
<dbReference type="InterPro" id="IPR029058">
    <property type="entry name" value="AB_hydrolase_fold"/>
</dbReference>
<evidence type="ECO:0000256" key="3">
    <source>
        <dbReference type="ARBA" id="ARBA00022963"/>
    </source>
</evidence>
<evidence type="ECO:0000256" key="4">
    <source>
        <dbReference type="ARBA" id="ARBA00023098"/>
    </source>
</evidence>
<dbReference type="PANTHER" id="PTHR10272:SF0">
    <property type="entry name" value="PLATELET-ACTIVATING FACTOR ACETYLHYDROLASE"/>
    <property type="match status" value="1"/>
</dbReference>